<dbReference type="SUPFAM" id="SSF57845">
    <property type="entry name" value="B-box zinc-binding domain"/>
    <property type="match status" value="1"/>
</dbReference>
<dbReference type="PROSITE" id="PS50119">
    <property type="entry name" value="ZF_BBOX"/>
    <property type="match status" value="1"/>
</dbReference>
<dbReference type="PANTHER" id="PTHR16155">
    <property type="entry name" value="DED DOMAIN-CONTAINING PROTEIN"/>
    <property type="match status" value="1"/>
</dbReference>
<accession>A0AAD3N285</accession>
<feature type="region of interest" description="Disordered" evidence="5">
    <location>
        <begin position="823"/>
        <end position="846"/>
    </location>
</feature>
<dbReference type="Proteomes" id="UP001279410">
    <property type="component" value="Unassembled WGS sequence"/>
</dbReference>
<dbReference type="GO" id="GO:0008270">
    <property type="term" value="F:zinc ion binding"/>
    <property type="evidence" value="ECO:0007669"/>
    <property type="project" value="UniProtKB-KW"/>
</dbReference>
<dbReference type="InterPro" id="IPR017907">
    <property type="entry name" value="Znf_RING_CS"/>
</dbReference>
<protein>
    <submittedName>
        <fullName evidence="8">Sterile alpha motif domain-containing protein 9-like protein</fullName>
    </submittedName>
</protein>
<keyword evidence="3" id="KW-0862">Zinc</keyword>
<dbReference type="AlphaFoldDB" id="A0AAD3N285"/>
<evidence type="ECO:0000259" key="7">
    <source>
        <dbReference type="PROSITE" id="PS50119"/>
    </source>
</evidence>
<dbReference type="InterPro" id="IPR027370">
    <property type="entry name" value="Znf-RING_euk"/>
</dbReference>
<evidence type="ECO:0000313" key="8">
    <source>
        <dbReference type="EMBL" id="GLD64690.1"/>
    </source>
</evidence>
<dbReference type="PROSITE" id="PS00518">
    <property type="entry name" value="ZF_RING_1"/>
    <property type="match status" value="1"/>
</dbReference>
<evidence type="ECO:0000256" key="2">
    <source>
        <dbReference type="ARBA" id="ARBA00022771"/>
    </source>
</evidence>
<dbReference type="InterPro" id="IPR001841">
    <property type="entry name" value="Znf_RING"/>
</dbReference>
<reference evidence="8" key="1">
    <citation type="submission" date="2022-08" db="EMBL/GenBank/DDBJ databases">
        <title>Genome sequencing of akame (Lates japonicus).</title>
        <authorList>
            <person name="Hashiguchi Y."/>
            <person name="Takahashi H."/>
        </authorList>
    </citation>
    <scope>NUCLEOTIDE SEQUENCE</scope>
    <source>
        <strain evidence="8">Kochi</strain>
    </source>
</reference>
<feature type="domain" description="RING-type" evidence="6">
    <location>
        <begin position="709"/>
        <end position="751"/>
    </location>
</feature>
<evidence type="ECO:0000256" key="1">
    <source>
        <dbReference type="ARBA" id="ARBA00022723"/>
    </source>
</evidence>
<dbReference type="PANTHER" id="PTHR16155:SF18">
    <property type="entry name" value="STERILE ALPHA MOTIF DOMAIN-CONTAINING PROTEIN 9-LIKE"/>
    <property type="match status" value="1"/>
</dbReference>
<dbReference type="InterPro" id="IPR013083">
    <property type="entry name" value="Znf_RING/FYVE/PHD"/>
</dbReference>
<dbReference type="CDD" id="cd19802">
    <property type="entry name" value="Bbox1_TRIM8-like"/>
    <property type="match status" value="1"/>
</dbReference>
<dbReference type="Gene3D" id="4.10.830.40">
    <property type="match status" value="1"/>
</dbReference>
<evidence type="ECO:0000256" key="4">
    <source>
        <dbReference type="PROSITE-ProRule" id="PRU00024"/>
    </source>
</evidence>
<dbReference type="Gene3D" id="3.30.40.10">
    <property type="entry name" value="Zinc/RING finger domain, C3HC4 (zinc finger)"/>
    <property type="match status" value="1"/>
</dbReference>
<feature type="region of interest" description="Disordered" evidence="5">
    <location>
        <begin position="1121"/>
        <end position="1209"/>
    </location>
</feature>
<proteinExistence type="predicted"/>
<dbReference type="SUPFAM" id="SSF57850">
    <property type="entry name" value="RING/U-box"/>
    <property type="match status" value="1"/>
</dbReference>
<dbReference type="EMBL" id="BRZM01000070">
    <property type="protein sequence ID" value="GLD64690.1"/>
    <property type="molecule type" value="Genomic_DNA"/>
</dbReference>
<comment type="caution">
    <text evidence="8">The sequence shown here is derived from an EMBL/GenBank/DDBJ whole genome shotgun (WGS) entry which is preliminary data.</text>
</comment>
<dbReference type="InterPro" id="IPR011990">
    <property type="entry name" value="TPR-like_helical_dom_sf"/>
</dbReference>
<dbReference type="GO" id="GO:0005737">
    <property type="term" value="C:cytoplasm"/>
    <property type="evidence" value="ECO:0007669"/>
    <property type="project" value="TreeGrafter"/>
</dbReference>
<dbReference type="Gene3D" id="1.25.40.10">
    <property type="entry name" value="Tetratricopeptide repeat domain"/>
    <property type="match status" value="1"/>
</dbReference>
<feature type="compositionally biased region" description="Acidic residues" evidence="5">
    <location>
        <begin position="512"/>
        <end position="545"/>
    </location>
</feature>
<name>A0AAD3N285_LATJO</name>
<keyword evidence="1" id="KW-0479">Metal-binding</keyword>
<keyword evidence="2 4" id="KW-0863">Zinc-finger</keyword>
<dbReference type="Pfam" id="PF13445">
    <property type="entry name" value="zf-RING_UBOX"/>
    <property type="match status" value="1"/>
</dbReference>
<feature type="compositionally biased region" description="Polar residues" evidence="5">
    <location>
        <begin position="823"/>
        <end position="836"/>
    </location>
</feature>
<evidence type="ECO:0000259" key="6">
    <source>
        <dbReference type="PROSITE" id="PS50089"/>
    </source>
</evidence>
<feature type="domain" description="B box-type" evidence="7">
    <location>
        <begin position="904"/>
        <end position="940"/>
    </location>
</feature>
<feature type="compositionally biased region" description="Acidic residues" evidence="5">
    <location>
        <begin position="1153"/>
        <end position="1209"/>
    </location>
</feature>
<dbReference type="PROSITE" id="PS50089">
    <property type="entry name" value="ZF_RING_2"/>
    <property type="match status" value="1"/>
</dbReference>
<dbReference type="Gene3D" id="3.30.160.60">
    <property type="entry name" value="Classic Zinc Finger"/>
    <property type="match status" value="1"/>
</dbReference>
<dbReference type="SMART" id="SM00184">
    <property type="entry name" value="RING"/>
    <property type="match status" value="1"/>
</dbReference>
<dbReference type="Pfam" id="PF00643">
    <property type="entry name" value="zf-B_box"/>
    <property type="match status" value="1"/>
</dbReference>
<organism evidence="8 9">
    <name type="scientific">Lates japonicus</name>
    <name type="common">Japanese lates</name>
    <dbReference type="NCBI Taxonomy" id="270547"/>
    <lineage>
        <taxon>Eukaryota</taxon>
        <taxon>Metazoa</taxon>
        <taxon>Chordata</taxon>
        <taxon>Craniata</taxon>
        <taxon>Vertebrata</taxon>
        <taxon>Euteleostomi</taxon>
        <taxon>Actinopterygii</taxon>
        <taxon>Neopterygii</taxon>
        <taxon>Teleostei</taxon>
        <taxon>Neoteleostei</taxon>
        <taxon>Acanthomorphata</taxon>
        <taxon>Carangaria</taxon>
        <taxon>Carangaria incertae sedis</taxon>
        <taxon>Centropomidae</taxon>
        <taxon>Lates</taxon>
    </lineage>
</organism>
<dbReference type="InterPro" id="IPR000315">
    <property type="entry name" value="Znf_B-box"/>
</dbReference>
<feature type="region of interest" description="Disordered" evidence="5">
    <location>
        <begin position="508"/>
        <end position="551"/>
    </location>
</feature>
<gene>
    <name evidence="8" type="ORF">AKAME5_001622000</name>
</gene>
<evidence type="ECO:0000313" key="9">
    <source>
        <dbReference type="Proteomes" id="UP001279410"/>
    </source>
</evidence>
<keyword evidence="9" id="KW-1185">Reference proteome</keyword>
<sequence length="1209" mass="139466">MACKTVAPDITDEAFVLGDETMTAEEYNDKYQHLDENVLQYVKIKQKAPNTQLFSLLALLNAYVPKSYLLMSECQQILGPPDPIHGGPPFEERMEPFTILISTTNSSKGHICRINRKLAQRAVDLLADSGISRSATVKTFMSSLCGDQAQPQVIQFIKDLLTKRETGEKGKEKFSRLIEDIEDKENFYRALFVLRAASGKFKLNPIFPQIIARLNYIARKTPDYERAEEWAERAIQRAPDNSYVADTLGQIYKNRLIREAKQQEDILNMAKKAFRAFKNVEEKAEREEGPNMRDIAGTESTSNFFNNRGFFGFIQVAKIAFEKLFGQRCKRLVQSKKMEVENKFDFFEWYLTYSRPDMETLEPDYFWRDVVLCYKYYTTKKAAESTSFPGLLDYLNHGLFTSRGKRAAFKDERDKTDWRMKKLSDVEPIRDSLKTTYEEQTDDVSVAERYILSNIILSNRMPDSPRLTPVNELQRIIHRFLGSEEGRRSPEFYLLVLMLFWPEEQPQVVQEKDDEEVEQEATGDDGSEEKTWEDEDSHEESETEGESAQLPLDFMFDPDLQQYVTFMERAYERGSYAKYLRGRYLLPLFFLGKGSGLSKWIHKSKLDAIVEEKDAELKQQHEDEKNKKECRINNMWISGKVWQIPEIQEILLLVRVEPYHPSAMSQESLYKDNIYVVILSSSSHRPLSLNTDMAAAHSESSVLQEELTCPVCLDLYRDPHLLPCGHNFCKTCLDHLKRQAERGRLRCPECRDSHRCGTNFQKNFKLANIADDYRHRRRAVSAAATALKSRESLSSSLAAQPVRSVAVPCDYCPSVAAEASGISTAGDRSSPASVSQEGGDKQEAAAAAAAAPPASVAMPMFAVKTCLKCEVSMCQEHVKPHLELPAFCEHPLTDPINDFWKRKCLEHDEIYRYYCMDDKMCVCNACTIEGEHSGHTMKTLKNTMKDLKGTLDKQLYRVDRKYSMAEKKLQEQKEKERQNKKFMDDSEACFNRLEEDMKAKVLSFIIRLRECTRTHCDTNGPAIQKNIFRICQDQARLQEVRCGIESLMQENDPFRFIEAYKTTGKQCRRQLRKNMFYPEYVDMETEVLVAIMEEEMKKFLDEELPGHILTAINSLFHLSDLEEEEEENEEEAAEEDDDDDLDDSSEGEMRSEGEEEEDEEEEDDEDGRDPSELGDDPYSPGEEEEEERSEEEEEDDDDDDEEDEEERGV</sequence>
<evidence type="ECO:0000256" key="5">
    <source>
        <dbReference type="SAM" id="MobiDB-lite"/>
    </source>
</evidence>
<dbReference type="SMART" id="SM00336">
    <property type="entry name" value="BBOX"/>
    <property type="match status" value="1"/>
</dbReference>
<evidence type="ECO:0000256" key="3">
    <source>
        <dbReference type="ARBA" id="ARBA00022833"/>
    </source>
</evidence>
<feature type="compositionally biased region" description="Acidic residues" evidence="5">
    <location>
        <begin position="1121"/>
        <end position="1146"/>
    </location>
</feature>